<dbReference type="OrthoDB" id="419709at2759"/>
<dbReference type="Proteomes" id="UP000649617">
    <property type="component" value="Unassembled WGS sequence"/>
</dbReference>
<name>A0A812LII9_SYMPI</name>
<dbReference type="EMBL" id="CAJNIZ010005814">
    <property type="protein sequence ID" value="CAE7244817.1"/>
    <property type="molecule type" value="Genomic_DNA"/>
</dbReference>
<evidence type="ECO:0000313" key="2">
    <source>
        <dbReference type="Proteomes" id="UP000649617"/>
    </source>
</evidence>
<organism evidence="1 2">
    <name type="scientific">Symbiodinium pilosum</name>
    <name type="common">Dinoflagellate</name>
    <dbReference type="NCBI Taxonomy" id="2952"/>
    <lineage>
        <taxon>Eukaryota</taxon>
        <taxon>Sar</taxon>
        <taxon>Alveolata</taxon>
        <taxon>Dinophyceae</taxon>
        <taxon>Suessiales</taxon>
        <taxon>Symbiodiniaceae</taxon>
        <taxon>Symbiodinium</taxon>
    </lineage>
</organism>
<feature type="non-terminal residue" evidence="1">
    <location>
        <position position="1"/>
    </location>
</feature>
<keyword evidence="2" id="KW-1185">Reference proteome</keyword>
<evidence type="ECO:0000313" key="1">
    <source>
        <dbReference type="EMBL" id="CAE7244817.1"/>
    </source>
</evidence>
<proteinExistence type="predicted"/>
<comment type="caution">
    <text evidence="1">The sequence shown here is derived from an EMBL/GenBank/DDBJ whole genome shotgun (WGS) entry which is preliminary data.</text>
</comment>
<protein>
    <submittedName>
        <fullName evidence="1">Uncharacterized protein</fullName>
    </submittedName>
</protein>
<dbReference type="AlphaFoldDB" id="A0A812LII9"/>
<gene>
    <name evidence="1" type="ORF">SPIL2461_LOCUS4429</name>
</gene>
<sequence length="1093" mass="120164">GLGVFYAGHPCYGRPGDKTLKHACVHKCEMLGSPCDDDEIAEFLKRMFNSSGDYEEVHWSVQEALSELRHTWVREPSISNADLIVCDSLRTLCCADGTGEAAEQGRVLVACNFFAASQCLYQTGVSLRVRLSNEWRTTCHLGWFGKVKKQIIGQRPREIASYRATVLVPNDLTVFAFIEVYALRHGMLHSCLVLVAKRIFLHSCSGSKHLSFTPDRMRGAQKRAHDLILLASPAMKVQQFSSIPELIELAATVDLDTISRGMGEHLAQLRTTALNFWTATLQRLQHVQKDDGKVETFQENLALERLGPTRPMAAMAAVLDCSSDEHGAWNAFRRAFQSNAASGFMIDWKLQADLISLGVSGEVVFEKAEVLQTVMAKALWDASSADPDTLAAASALFHQVLIGAAPLDLVRTARYCHYGLVAALYVLARHSLVSPQGSWESQHYTGLAMRFLGGSGALDFLEDSAWPLSSLDIACLQISSLSCQAGECAMGRCLDYTRTRTAVESLVPWTIRQDMLLREPVRAPTTSLSGVWKLAVVGAHPSLCADIATAVHAALNGRSQLGQCQNDLIFERILSRMMNWAEFEEMDYSEEVLRHELQAIVELEVFLLQADVQVCTGPYILCYMLQQVLKAPTVVYGGLALTYLASPETLEPLLQSAQATALSHSGLSDSVVLVVTDLMRAAQFHHATGIWVPAVPPLSFYQEATHSGHVTSHPRAVALRPELWRRATFGPAFRGLLRQILPGPNAVVFQAHYLPLRTLLSHDAALMIPWDNDVMSFFEIYHAAMPLILPSPKLMAKWLPAVRWGSLEYDRSTASGIPMCMVALEQGKQGHKRQAPWMNQSSLAAALEEQALGWIGATDYYRLPHVLHFDSVASIGTLLQQSLLRETSWRMKIWSRRIRAHSVAFYQHVLVHLFGGQSLEKSLLRQNGAEATTWHAWSGDSWHQLPQGGTCRDGFITQEDFPQVDPAISANLRLRKCLELCDETAGCKVAAFNGLTCMVYDESCDSSDLRGEGSFCLPVQCCLPVSVRHITAFRCDEHRPSKLYNKAVQSLDLGFAAIAFAFIAAGVLQLPDTAATAATAAAAAAAADAAAAS</sequence>
<reference evidence="1" key="1">
    <citation type="submission" date="2021-02" db="EMBL/GenBank/DDBJ databases">
        <authorList>
            <person name="Dougan E. K."/>
            <person name="Rhodes N."/>
            <person name="Thang M."/>
            <person name="Chan C."/>
        </authorList>
    </citation>
    <scope>NUCLEOTIDE SEQUENCE</scope>
</reference>
<accession>A0A812LII9</accession>